<organism evidence="6 7">
    <name type="scientific">Ferrigenium kumadai</name>
    <dbReference type="NCBI Taxonomy" id="1682490"/>
    <lineage>
        <taxon>Bacteria</taxon>
        <taxon>Pseudomonadati</taxon>
        <taxon>Pseudomonadota</taxon>
        <taxon>Betaproteobacteria</taxon>
        <taxon>Nitrosomonadales</taxon>
        <taxon>Gallionellaceae</taxon>
        <taxon>Ferrigenium</taxon>
    </lineage>
</organism>
<dbReference type="KEGG" id="fku:FGKAn22_02280"/>
<dbReference type="Gene3D" id="3.40.190.10">
    <property type="entry name" value="Periplasmic binding protein-like II"/>
    <property type="match status" value="2"/>
</dbReference>
<evidence type="ECO:0000256" key="1">
    <source>
        <dbReference type="ARBA" id="ARBA00004418"/>
    </source>
</evidence>
<proteinExistence type="inferred from homology"/>
<dbReference type="GO" id="GO:0019808">
    <property type="term" value="F:polyamine binding"/>
    <property type="evidence" value="ECO:0007669"/>
    <property type="project" value="InterPro"/>
</dbReference>
<comment type="function">
    <text evidence="5">Required for the activity of the bacterial periplasmic transport system of putrescine.</text>
</comment>
<dbReference type="Proteomes" id="UP001319121">
    <property type="component" value="Chromosome"/>
</dbReference>
<accession>A0AAN1SYQ1</accession>
<evidence type="ECO:0000256" key="4">
    <source>
        <dbReference type="ARBA" id="ARBA00022764"/>
    </source>
</evidence>
<evidence type="ECO:0000256" key="5">
    <source>
        <dbReference type="PIRNR" id="PIRNR019574"/>
    </source>
</evidence>
<evidence type="ECO:0000313" key="6">
    <source>
        <dbReference type="EMBL" id="BBI98535.1"/>
    </source>
</evidence>
<dbReference type="EMBL" id="AP019536">
    <property type="protein sequence ID" value="BBI98535.1"/>
    <property type="molecule type" value="Genomic_DNA"/>
</dbReference>
<dbReference type="PANTHER" id="PTHR30222">
    <property type="entry name" value="SPERMIDINE/PUTRESCINE-BINDING PERIPLASMIC PROTEIN"/>
    <property type="match status" value="1"/>
</dbReference>
<dbReference type="PANTHER" id="PTHR30222:SF17">
    <property type="entry name" value="SPERMIDINE_PUTRESCINE-BINDING PERIPLASMIC PROTEIN"/>
    <property type="match status" value="1"/>
</dbReference>
<dbReference type="PRINTS" id="PR00909">
    <property type="entry name" value="SPERMDNBNDNG"/>
</dbReference>
<name>A0AAN1SYQ1_9PROT</name>
<dbReference type="GO" id="GO:0015846">
    <property type="term" value="P:polyamine transport"/>
    <property type="evidence" value="ECO:0007669"/>
    <property type="project" value="InterPro"/>
</dbReference>
<dbReference type="Pfam" id="PF13416">
    <property type="entry name" value="SBP_bac_8"/>
    <property type="match status" value="1"/>
</dbReference>
<gene>
    <name evidence="6" type="primary">potD</name>
    <name evidence="6" type="ORF">FGKAn22_02280</name>
</gene>
<sequence length="351" mass="39836">MIWRGLIFMLIVGSAHADDVLHLYNWNNYISDVTIARFEEQCGCRVVQDYYSDNEEMLAKLAAGATGYDIIVPTGNAMETLIREQALRLLDKSLLPNLKNIDPAWLNTAFDPGNKYSVPYAYTITLIGYNSEKVRGLDIPLDSWAVIFEPRYLEKLKGRVTVLDSQRELLAAALKYLGYSVNDTDEVHWKQARDLIIRAKPYWAAFNASSYIKELTVGNIWLVHGYSGDIFQADLDAQKAERGFRILPSIPKEGAVLALDSMVLHKSGPRPDLAHRFINFMLEGRNSSELTNLLGSGNPNRDALQYIQPEIAQNPAVFPGPGQRARLEMLRDLDRHQRRVLSRIWTEIKLK</sequence>
<evidence type="ECO:0000313" key="7">
    <source>
        <dbReference type="Proteomes" id="UP001319121"/>
    </source>
</evidence>
<comment type="subcellular location">
    <subcellularLocation>
        <location evidence="1 5">Periplasm</location>
    </subcellularLocation>
</comment>
<keyword evidence="4 5" id="KW-0574">Periplasm</keyword>
<keyword evidence="2 5" id="KW-0813">Transport</keyword>
<dbReference type="CDD" id="cd13590">
    <property type="entry name" value="PBP2_PotD_PotF_like"/>
    <property type="match status" value="1"/>
</dbReference>
<keyword evidence="7" id="KW-1185">Reference proteome</keyword>
<dbReference type="GO" id="GO:0042597">
    <property type="term" value="C:periplasmic space"/>
    <property type="evidence" value="ECO:0007669"/>
    <property type="project" value="UniProtKB-SubCell"/>
</dbReference>
<keyword evidence="3" id="KW-0732">Signal</keyword>
<dbReference type="SUPFAM" id="SSF53850">
    <property type="entry name" value="Periplasmic binding protein-like II"/>
    <property type="match status" value="1"/>
</dbReference>
<dbReference type="AlphaFoldDB" id="A0AAN1SYQ1"/>
<evidence type="ECO:0000256" key="3">
    <source>
        <dbReference type="ARBA" id="ARBA00022729"/>
    </source>
</evidence>
<dbReference type="InterPro" id="IPR001188">
    <property type="entry name" value="Sperm_putr-bd"/>
</dbReference>
<reference evidence="6 7" key="1">
    <citation type="submission" date="2019-03" db="EMBL/GenBank/DDBJ databases">
        <title>Complete genome sequence of Ferrigenium kumadai strain An22, a microaerophilic iron-oxidizing bacterium isolated from a paddy field soil.</title>
        <authorList>
            <person name="Watanabe T."/>
            <person name="Asakawa S."/>
        </authorList>
    </citation>
    <scope>NUCLEOTIDE SEQUENCE [LARGE SCALE GENOMIC DNA]</scope>
    <source>
        <strain evidence="6 7">An22</strain>
    </source>
</reference>
<dbReference type="InterPro" id="IPR006059">
    <property type="entry name" value="SBP"/>
</dbReference>
<comment type="similarity">
    <text evidence="5">Belongs to the bacterial solute-binding protein PotD/PotF family.</text>
</comment>
<dbReference type="RefSeq" id="WP_212786167.1">
    <property type="nucleotide sequence ID" value="NZ_AP019536.1"/>
</dbReference>
<evidence type="ECO:0000256" key="2">
    <source>
        <dbReference type="ARBA" id="ARBA00022448"/>
    </source>
</evidence>
<dbReference type="PIRSF" id="PIRSF019574">
    <property type="entry name" value="Periplasmic_polyamine_BP"/>
    <property type="match status" value="1"/>
</dbReference>
<protein>
    <recommendedName>
        <fullName evidence="5">Putrescine-binding periplasmic protein</fullName>
    </recommendedName>
</protein>